<protein>
    <submittedName>
        <fullName evidence="1">Transcription factor VOZ1-like</fullName>
    </submittedName>
</protein>
<comment type="caution">
    <text evidence="1">The sequence shown here is derived from an EMBL/GenBank/DDBJ whole genome shotgun (WGS) entry which is preliminary data.</text>
</comment>
<gene>
    <name evidence="1" type="ORF">Tci_882477</name>
</gene>
<dbReference type="GO" id="GO:0048578">
    <property type="term" value="P:positive regulation of long-day photoperiodism, flowering"/>
    <property type="evidence" value="ECO:0007669"/>
    <property type="project" value="InterPro"/>
</dbReference>
<dbReference type="AlphaFoldDB" id="A0A699TMW7"/>
<evidence type="ECO:0000313" key="1">
    <source>
        <dbReference type="EMBL" id="GFD10508.1"/>
    </source>
</evidence>
<proteinExistence type="predicted"/>
<dbReference type="PANTHER" id="PTHR33873">
    <property type="entry name" value="TRANSCRIPTION FACTOR VOZ1"/>
    <property type="match status" value="1"/>
</dbReference>
<dbReference type="GO" id="GO:0005634">
    <property type="term" value="C:nucleus"/>
    <property type="evidence" value="ECO:0007669"/>
    <property type="project" value="TreeGrafter"/>
</dbReference>
<organism evidence="1">
    <name type="scientific">Tanacetum cinerariifolium</name>
    <name type="common">Dalmatian daisy</name>
    <name type="synonym">Chrysanthemum cinerariifolium</name>
    <dbReference type="NCBI Taxonomy" id="118510"/>
    <lineage>
        <taxon>Eukaryota</taxon>
        <taxon>Viridiplantae</taxon>
        <taxon>Streptophyta</taxon>
        <taxon>Embryophyta</taxon>
        <taxon>Tracheophyta</taxon>
        <taxon>Spermatophyta</taxon>
        <taxon>Magnoliopsida</taxon>
        <taxon>eudicotyledons</taxon>
        <taxon>Gunneridae</taxon>
        <taxon>Pentapetalae</taxon>
        <taxon>asterids</taxon>
        <taxon>campanulids</taxon>
        <taxon>Asterales</taxon>
        <taxon>Asteraceae</taxon>
        <taxon>Asteroideae</taxon>
        <taxon>Anthemideae</taxon>
        <taxon>Anthemidinae</taxon>
        <taxon>Tanacetum</taxon>
    </lineage>
</organism>
<dbReference type="PANTHER" id="PTHR33873:SF15">
    <property type="entry name" value="TRANSCRIPTION FACTOR VOZ2"/>
    <property type="match status" value="1"/>
</dbReference>
<dbReference type="InterPro" id="IPR039277">
    <property type="entry name" value="VOZ1/VOZ2"/>
</dbReference>
<reference evidence="1" key="1">
    <citation type="journal article" date="2019" name="Sci. Rep.">
        <title>Draft genome of Tanacetum cinerariifolium, the natural source of mosquito coil.</title>
        <authorList>
            <person name="Yamashiro T."/>
            <person name="Shiraishi A."/>
            <person name="Satake H."/>
            <person name="Nakayama K."/>
        </authorList>
    </citation>
    <scope>NUCLEOTIDE SEQUENCE</scope>
</reference>
<feature type="non-terminal residue" evidence="1">
    <location>
        <position position="1"/>
    </location>
</feature>
<name>A0A699TMW7_TANCI</name>
<dbReference type="GO" id="GO:0043565">
    <property type="term" value="F:sequence-specific DNA binding"/>
    <property type="evidence" value="ECO:0007669"/>
    <property type="project" value="TreeGrafter"/>
</dbReference>
<feature type="non-terminal residue" evidence="1">
    <location>
        <position position="109"/>
    </location>
</feature>
<dbReference type="GO" id="GO:0045893">
    <property type="term" value="P:positive regulation of DNA-templated transcription"/>
    <property type="evidence" value="ECO:0007669"/>
    <property type="project" value="TreeGrafter"/>
</dbReference>
<dbReference type="EMBL" id="BKCJ011252756">
    <property type="protein sequence ID" value="GFD10508.1"/>
    <property type="molecule type" value="Genomic_DNA"/>
</dbReference>
<accession>A0A699TMW7</accession>
<sequence>QPSPASSSSLHQGASLGSFSPDISRLLQLYAEEDDATSGLVVPKPDPDAHLASENAAFHKNFVITPMSQEHGLKLLDQCKDSPLGINTTVVHNMAVKVDTNYDYFSFNS</sequence>